<dbReference type="EMBL" id="WGGD01000005">
    <property type="protein sequence ID" value="MUN30063.1"/>
    <property type="molecule type" value="Genomic_DNA"/>
</dbReference>
<dbReference type="PROSITE" id="PS50011">
    <property type="entry name" value="PROTEIN_KINASE_DOM"/>
    <property type="match status" value="1"/>
</dbReference>
<dbReference type="GO" id="GO:0005524">
    <property type="term" value="F:ATP binding"/>
    <property type="evidence" value="ECO:0007669"/>
    <property type="project" value="UniProtKB-KW"/>
</dbReference>
<dbReference type="InterPro" id="IPR000719">
    <property type="entry name" value="Prot_kinase_dom"/>
</dbReference>
<keyword evidence="3" id="KW-0472">Membrane</keyword>
<keyword evidence="5" id="KW-0418">Kinase</keyword>
<feature type="transmembrane region" description="Helical" evidence="3">
    <location>
        <begin position="83"/>
        <end position="102"/>
    </location>
</feature>
<feature type="transmembrane region" description="Helical" evidence="3">
    <location>
        <begin position="53"/>
        <end position="71"/>
    </location>
</feature>
<evidence type="ECO:0000256" key="1">
    <source>
        <dbReference type="ARBA" id="ARBA00022741"/>
    </source>
</evidence>
<feature type="transmembrane region" description="Helical" evidence="3">
    <location>
        <begin position="5"/>
        <end position="21"/>
    </location>
</feature>
<proteinExistence type="predicted"/>
<dbReference type="PANTHER" id="PTHR44167:SF24">
    <property type="entry name" value="SERINE_THREONINE-PROTEIN KINASE CHK2"/>
    <property type="match status" value="1"/>
</dbReference>
<feature type="transmembrane region" description="Helical" evidence="3">
    <location>
        <begin position="109"/>
        <end position="128"/>
    </location>
</feature>
<dbReference type="CDD" id="cd14014">
    <property type="entry name" value="STKc_PknB_like"/>
    <property type="match status" value="1"/>
</dbReference>
<dbReference type="Pfam" id="PF00069">
    <property type="entry name" value="Pkinase"/>
    <property type="match status" value="1"/>
</dbReference>
<keyword evidence="2" id="KW-0067">ATP-binding</keyword>
<keyword evidence="3" id="KW-0812">Transmembrane</keyword>
<dbReference type="SMART" id="SM00220">
    <property type="entry name" value="S_TKc"/>
    <property type="match status" value="1"/>
</dbReference>
<feature type="domain" description="Protein kinase" evidence="4">
    <location>
        <begin position="377"/>
        <end position="669"/>
    </location>
</feature>
<dbReference type="Gene3D" id="3.30.200.20">
    <property type="entry name" value="Phosphorylase Kinase, domain 1"/>
    <property type="match status" value="1"/>
</dbReference>
<feature type="transmembrane region" description="Helical" evidence="3">
    <location>
        <begin position="140"/>
        <end position="159"/>
    </location>
</feature>
<evidence type="ECO:0000259" key="4">
    <source>
        <dbReference type="PROSITE" id="PS50011"/>
    </source>
</evidence>
<gene>
    <name evidence="5" type="ORF">GC250_11645</name>
</gene>
<name>A0A6A9QWI3_SULME</name>
<reference evidence="5 6" key="1">
    <citation type="submission" date="2019-10" db="EMBL/GenBank/DDBJ databases">
        <title>Sequencing and Assembly of Multiple Reported Metal-Biooxidizing Members of the Extremely Thermoacidophilic Archaeal Family Sulfolobaceae.</title>
        <authorList>
            <person name="Counts J.A."/>
            <person name="Kelly R.M."/>
        </authorList>
    </citation>
    <scope>NUCLEOTIDE SEQUENCE [LARGE SCALE GENOMIC DNA]</scope>
    <source>
        <strain evidence="5 6">DSM 6482</strain>
    </source>
</reference>
<evidence type="ECO:0000256" key="3">
    <source>
        <dbReference type="SAM" id="Phobius"/>
    </source>
</evidence>
<dbReference type="AlphaFoldDB" id="A0A6A9QWI3"/>
<dbReference type="Proteomes" id="UP000470772">
    <property type="component" value="Unassembled WGS sequence"/>
</dbReference>
<keyword evidence="6" id="KW-1185">Reference proteome</keyword>
<keyword evidence="3" id="KW-1133">Transmembrane helix</keyword>
<keyword evidence="5" id="KW-0808">Transferase</keyword>
<dbReference type="GO" id="GO:0004674">
    <property type="term" value="F:protein serine/threonine kinase activity"/>
    <property type="evidence" value="ECO:0007669"/>
    <property type="project" value="TreeGrafter"/>
</dbReference>
<dbReference type="InterPro" id="IPR017441">
    <property type="entry name" value="Protein_kinase_ATP_BS"/>
</dbReference>
<dbReference type="PANTHER" id="PTHR44167">
    <property type="entry name" value="OVARIAN-SPECIFIC SERINE/THREONINE-PROTEIN KINASE LOK-RELATED"/>
    <property type="match status" value="1"/>
</dbReference>
<evidence type="ECO:0000313" key="6">
    <source>
        <dbReference type="Proteomes" id="UP000470772"/>
    </source>
</evidence>
<comment type="caution">
    <text evidence="5">The sequence shown here is derived from an EMBL/GenBank/DDBJ whole genome shotgun (WGS) entry which is preliminary data.</text>
</comment>
<keyword evidence="1" id="KW-0547">Nucleotide-binding</keyword>
<sequence length="670" mass="75765">MIPKYLIVIFLLFLVSSYYFYQLGMSAISLIYLVLYLAFILSYKYMRNNIIPVIFNLIPGLVSFFLINQFAEIVNQIPSDVQLWNYILLVFIGTLAGILLMFDESKNFGRFLISLGVIFNIIFLILTLETPQKDSLAYNIVANIFFLSPFYFTTAIYTYKLHSRHVPPQLLKTNKPVHFSIYGLPQGAAIVVTVNGKQYSPSLYINGDYLLRVDEGVDKYYWSVPRQITVGNVTYTPDIESGVANPYKHVDVHYSISNPSPTPPPRYVTFIIRGLPPSQKATIKVENITYTADSSLVVTIEGRWVAKGVKVGNDVYSPFPHNGYARFGDTIVIDYRKVSVGSIKPRNLSNAPSMTLHPAGLTKWDPKVWVGKMLYVYEILDVIGEGGNGNILKGEYNGKEVAVKVLKLDRGDAEEYFKDWIKESSNLVTISSNPKVVKIYSVYVNEQVIEDILKGNLKLYKTYPPMIAMELMKGGTLADILLNDSFYYSSKWEKTVYRAIKDVAEALSFIHSQGYVHMDVKPQNIFLTERPSQPYELDKVEFKLGDLGSAVRINGKISQLTPLYSPPEVYDGVAKPYIDVFALGMTMYVVLTRKDNRPDLNEINEAFDCYVKNDVNCVKAKVSASKSKLSSWDPNVPDAVKPLIRSMLSPDPLKRPTAKEVVEYLNRIIT</sequence>
<accession>A0A6A9QWI3</accession>
<evidence type="ECO:0000313" key="5">
    <source>
        <dbReference type="EMBL" id="MUN30063.1"/>
    </source>
</evidence>
<dbReference type="Gene3D" id="1.10.510.10">
    <property type="entry name" value="Transferase(Phosphotransferase) domain 1"/>
    <property type="match status" value="1"/>
</dbReference>
<dbReference type="SUPFAM" id="SSF56112">
    <property type="entry name" value="Protein kinase-like (PK-like)"/>
    <property type="match status" value="1"/>
</dbReference>
<evidence type="ECO:0000256" key="2">
    <source>
        <dbReference type="ARBA" id="ARBA00022840"/>
    </source>
</evidence>
<dbReference type="InterPro" id="IPR011009">
    <property type="entry name" value="Kinase-like_dom_sf"/>
</dbReference>
<dbReference type="PROSITE" id="PS00107">
    <property type="entry name" value="PROTEIN_KINASE_ATP"/>
    <property type="match status" value="1"/>
</dbReference>
<dbReference type="InterPro" id="IPR008271">
    <property type="entry name" value="Ser/Thr_kinase_AS"/>
</dbReference>
<organism evidence="5 6">
    <name type="scientific">Sulfuracidifex metallicus DSM 6482 = JCM 9184</name>
    <dbReference type="NCBI Taxonomy" id="523847"/>
    <lineage>
        <taxon>Archaea</taxon>
        <taxon>Thermoproteota</taxon>
        <taxon>Thermoprotei</taxon>
        <taxon>Sulfolobales</taxon>
        <taxon>Sulfolobaceae</taxon>
        <taxon>Sulfuracidifex</taxon>
    </lineage>
</organism>
<dbReference type="GO" id="GO:0005737">
    <property type="term" value="C:cytoplasm"/>
    <property type="evidence" value="ECO:0007669"/>
    <property type="project" value="TreeGrafter"/>
</dbReference>
<protein>
    <submittedName>
        <fullName evidence="5">Protein kinase</fullName>
    </submittedName>
</protein>
<dbReference type="PROSITE" id="PS00108">
    <property type="entry name" value="PROTEIN_KINASE_ST"/>
    <property type="match status" value="1"/>
</dbReference>